<proteinExistence type="predicted"/>
<dbReference type="EMBL" id="PKMF04000429">
    <property type="protein sequence ID" value="KAK7832250.1"/>
    <property type="molecule type" value="Genomic_DNA"/>
</dbReference>
<gene>
    <name evidence="1" type="ORF">CFP56_026714</name>
</gene>
<protein>
    <recommendedName>
        <fullName evidence="3">Polymerase nucleotidyl transferase domain-containing protein</fullName>
    </recommendedName>
</protein>
<dbReference type="AlphaFoldDB" id="A0AAW0JZ35"/>
<dbReference type="PANTHER" id="PTHR45979">
    <property type="entry name" value="PAP/OAS1 SUBSTRATE-BINDING DOMAIN SUPERFAMILY"/>
    <property type="match status" value="1"/>
</dbReference>
<comment type="caution">
    <text evidence="1">The sequence shown here is derived from an EMBL/GenBank/DDBJ whole genome shotgun (WGS) entry which is preliminary data.</text>
</comment>
<keyword evidence="2" id="KW-1185">Reference proteome</keyword>
<sequence>CSARHNGVVLCGEDRLCSSSSSSPPPLPASNPDPCSIGSESWASAERTAQEIVCRIQPTLATDLKRKEVIEYVQRLIKNRVGCEVRAEFALLCVYQAILSSGTGGCLLSLFLPVEFLDLCLFLQVFPYGSVPLKTYLPDGDIDLTAFSSPSVEDAWVSDVHAVLREEEHNEAARFEVKDIHCIDAEVPPTLFTCLF</sequence>
<accession>A0AAW0JZ35</accession>
<evidence type="ECO:0000313" key="1">
    <source>
        <dbReference type="EMBL" id="KAK7832250.1"/>
    </source>
</evidence>
<dbReference type="InterPro" id="IPR058921">
    <property type="entry name" value="PAP/OAS1-rel"/>
</dbReference>
<reference evidence="1 2" key="1">
    <citation type="journal article" date="2018" name="Sci. Data">
        <title>The draft genome sequence of cork oak.</title>
        <authorList>
            <person name="Ramos A.M."/>
            <person name="Usie A."/>
            <person name="Barbosa P."/>
            <person name="Barros P.M."/>
            <person name="Capote T."/>
            <person name="Chaves I."/>
            <person name="Simoes F."/>
            <person name="Abreu I."/>
            <person name="Carrasquinho I."/>
            <person name="Faro C."/>
            <person name="Guimaraes J.B."/>
            <person name="Mendonca D."/>
            <person name="Nobrega F."/>
            <person name="Rodrigues L."/>
            <person name="Saibo N.J.M."/>
            <person name="Varela M.C."/>
            <person name="Egas C."/>
            <person name="Matos J."/>
            <person name="Miguel C.M."/>
            <person name="Oliveira M.M."/>
            <person name="Ricardo C.P."/>
            <person name="Goncalves S."/>
        </authorList>
    </citation>
    <scope>NUCLEOTIDE SEQUENCE [LARGE SCALE GENOMIC DNA]</scope>
    <source>
        <strain evidence="2">cv. HL8</strain>
    </source>
</reference>
<evidence type="ECO:0000313" key="2">
    <source>
        <dbReference type="Proteomes" id="UP000237347"/>
    </source>
</evidence>
<name>A0AAW0JZ35_QUESU</name>
<evidence type="ECO:0008006" key="3">
    <source>
        <dbReference type="Google" id="ProtNLM"/>
    </source>
</evidence>
<dbReference type="Proteomes" id="UP000237347">
    <property type="component" value="Unassembled WGS sequence"/>
</dbReference>
<organism evidence="1 2">
    <name type="scientific">Quercus suber</name>
    <name type="common">Cork oak</name>
    <dbReference type="NCBI Taxonomy" id="58331"/>
    <lineage>
        <taxon>Eukaryota</taxon>
        <taxon>Viridiplantae</taxon>
        <taxon>Streptophyta</taxon>
        <taxon>Embryophyta</taxon>
        <taxon>Tracheophyta</taxon>
        <taxon>Spermatophyta</taxon>
        <taxon>Magnoliopsida</taxon>
        <taxon>eudicotyledons</taxon>
        <taxon>Gunneridae</taxon>
        <taxon>Pentapetalae</taxon>
        <taxon>rosids</taxon>
        <taxon>fabids</taxon>
        <taxon>Fagales</taxon>
        <taxon>Fagaceae</taxon>
        <taxon>Quercus</taxon>
    </lineage>
</organism>
<dbReference type="SUPFAM" id="SSF81301">
    <property type="entry name" value="Nucleotidyltransferase"/>
    <property type="match status" value="1"/>
</dbReference>
<dbReference type="Gene3D" id="3.30.460.10">
    <property type="entry name" value="Beta Polymerase, domain 2"/>
    <property type="match status" value="1"/>
</dbReference>
<feature type="non-terminal residue" evidence="1">
    <location>
        <position position="1"/>
    </location>
</feature>
<dbReference type="InterPro" id="IPR043519">
    <property type="entry name" value="NT_sf"/>
</dbReference>
<dbReference type="PANTHER" id="PTHR45979:SF31">
    <property type="entry name" value="POLYMERASE NUCLEOTIDYL TRANSFERASE DOMAIN-CONTAINING PROTEIN"/>
    <property type="match status" value="1"/>
</dbReference>